<feature type="transmembrane region" description="Helical" evidence="7">
    <location>
        <begin position="12"/>
        <end position="36"/>
    </location>
</feature>
<comment type="subcellular location">
    <subcellularLocation>
        <location evidence="1">Membrane</location>
        <topology evidence="1">Multi-pass membrane protein</topology>
    </subcellularLocation>
</comment>
<evidence type="ECO:0000256" key="4">
    <source>
        <dbReference type="ARBA" id="ARBA00022989"/>
    </source>
</evidence>
<protein>
    <recommendedName>
        <fullName evidence="8">Ion transport domain-containing protein</fullName>
    </recommendedName>
</protein>
<evidence type="ECO:0000256" key="5">
    <source>
        <dbReference type="ARBA" id="ARBA00023136"/>
    </source>
</evidence>
<evidence type="ECO:0000256" key="7">
    <source>
        <dbReference type="SAM" id="Phobius"/>
    </source>
</evidence>
<organism evidence="9 10">
    <name type="scientific">Polarella glacialis</name>
    <name type="common">Dinoflagellate</name>
    <dbReference type="NCBI Taxonomy" id="89957"/>
    <lineage>
        <taxon>Eukaryota</taxon>
        <taxon>Sar</taxon>
        <taxon>Alveolata</taxon>
        <taxon>Dinophyceae</taxon>
        <taxon>Suessiales</taxon>
        <taxon>Suessiaceae</taxon>
        <taxon>Polarella</taxon>
    </lineage>
</organism>
<evidence type="ECO:0000256" key="1">
    <source>
        <dbReference type="ARBA" id="ARBA00004141"/>
    </source>
</evidence>
<dbReference type="GO" id="GO:0098703">
    <property type="term" value="P:calcium ion import across plasma membrane"/>
    <property type="evidence" value="ECO:0007669"/>
    <property type="project" value="TreeGrafter"/>
</dbReference>
<gene>
    <name evidence="9" type="ORF">PGLA2088_LOCUS44218</name>
</gene>
<accession>A0A813LCT1</accession>
<dbReference type="InterPro" id="IPR005821">
    <property type="entry name" value="Ion_trans_dom"/>
</dbReference>
<keyword evidence="4 7" id="KW-1133">Transmembrane helix</keyword>
<dbReference type="PANTHER" id="PTHR10582">
    <property type="entry name" value="TRANSIENT RECEPTOR POTENTIAL ION CHANNEL PROTEIN"/>
    <property type="match status" value="1"/>
</dbReference>
<feature type="transmembrane region" description="Helical" evidence="7">
    <location>
        <begin position="102"/>
        <end position="123"/>
    </location>
</feature>
<feature type="region of interest" description="Disordered" evidence="6">
    <location>
        <begin position="233"/>
        <end position="319"/>
    </location>
</feature>
<comment type="caution">
    <text evidence="9">The sequence shown here is derived from an EMBL/GenBank/DDBJ whole genome shotgun (WGS) entry which is preliminary data.</text>
</comment>
<dbReference type="PANTHER" id="PTHR10582:SF2">
    <property type="entry name" value="INACTIVE"/>
    <property type="match status" value="1"/>
</dbReference>
<keyword evidence="3" id="KW-0677">Repeat</keyword>
<reference evidence="9" key="1">
    <citation type="submission" date="2021-02" db="EMBL/GenBank/DDBJ databases">
        <authorList>
            <person name="Dougan E. K."/>
            <person name="Rhodes N."/>
            <person name="Thang M."/>
            <person name="Chan C."/>
        </authorList>
    </citation>
    <scope>NUCLEOTIDE SEQUENCE</scope>
</reference>
<keyword evidence="5 7" id="KW-0472">Membrane</keyword>
<dbReference type="Proteomes" id="UP000626109">
    <property type="component" value="Unassembled WGS sequence"/>
</dbReference>
<evidence type="ECO:0000256" key="2">
    <source>
        <dbReference type="ARBA" id="ARBA00022692"/>
    </source>
</evidence>
<evidence type="ECO:0000313" key="9">
    <source>
        <dbReference type="EMBL" id="CAE8725643.1"/>
    </source>
</evidence>
<evidence type="ECO:0000313" key="10">
    <source>
        <dbReference type="Proteomes" id="UP000626109"/>
    </source>
</evidence>
<feature type="domain" description="Ion transport" evidence="8">
    <location>
        <begin position="15"/>
        <end position="135"/>
    </location>
</feature>
<dbReference type="GO" id="GO:0005886">
    <property type="term" value="C:plasma membrane"/>
    <property type="evidence" value="ECO:0007669"/>
    <property type="project" value="TreeGrafter"/>
</dbReference>
<sequence length="319" mass="33913">MEVYAPTSMVAILLYWTLIVDLTVFSTRVSAFVLVCGRTVSELGLFIMAIVFLIVAFASAISALNHHVEDFSGIPKGMISLTELTLSMFPTEHFEKIDKEPILLVAVSIFTILGNIFLLNLLVAQLNGAYQAVYADMVGYARLNRGKIINETMTGVSQYRWNRWLANLRFDERLEYNEGDVGIAGGLQILEPANANPTNVDMIRRFGGSTSPAMQWPEEETFARLEKVILRATKKMSGGGRKRGGGGGSSSMGQSGTNSSTTTTTAAKAAKGAAGAGEAATTTTATTTTTITTTTTTAKTTTTTGTGTGSSGSDEANSE</sequence>
<proteinExistence type="predicted"/>
<feature type="compositionally biased region" description="Low complexity" evidence="6">
    <location>
        <begin position="251"/>
        <end position="305"/>
    </location>
</feature>
<keyword evidence="2 7" id="KW-0812">Transmembrane</keyword>
<name>A0A813LCT1_POLGL</name>
<evidence type="ECO:0000259" key="8">
    <source>
        <dbReference type="Pfam" id="PF00520"/>
    </source>
</evidence>
<dbReference type="Pfam" id="PF00520">
    <property type="entry name" value="Ion_trans"/>
    <property type="match status" value="1"/>
</dbReference>
<dbReference type="EMBL" id="CAJNNW010035105">
    <property type="protein sequence ID" value="CAE8725643.1"/>
    <property type="molecule type" value="Genomic_DNA"/>
</dbReference>
<feature type="transmembrane region" description="Helical" evidence="7">
    <location>
        <begin position="43"/>
        <end position="64"/>
    </location>
</feature>
<evidence type="ECO:0000256" key="6">
    <source>
        <dbReference type="SAM" id="MobiDB-lite"/>
    </source>
</evidence>
<dbReference type="AlphaFoldDB" id="A0A813LCT1"/>
<evidence type="ECO:0000256" key="3">
    <source>
        <dbReference type="ARBA" id="ARBA00022737"/>
    </source>
</evidence>
<dbReference type="GO" id="GO:0005216">
    <property type="term" value="F:monoatomic ion channel activity"/>
    <property type="evidence" value="ECO:0007669"/>
    <property type="project" value="InterPro"/>
</dbReference>
<dbReference type="InterPro" id="IPR024862">
    <property type="entry name" value="TRPV"/>
</dbReference>